<sequence length="85" mass="9094">MAGHASGLRTIRPVSYQETDSRFRTVNDANGMGRALMEQCDPADPAYRQAAGSCIAFAEGTVTPEQVRADFIQALTSAGVFVREG</sequence>
<reference evidence="1" key="1">
    <citation type="submission" date="2017-12" db="EMBL/GenBank/DDBJ databases">
        <title>FDA dAtabase for Regulatory Grade micrObial Sequences (FDA-ARGOS): Supporting development and validation of Infectious Disease Dx tests.</title>
        <authorList>
            <person name="Campos J."/>
            <person name="Goldberg B."/>
            <person name="Tallon L."/>
            <person name="Sadzewicz L."/>
            <person name="Sengamalay N."/>
            <person name="Ott S."/>
            <person name="Godinez A."/>
            <person name="Nagaraj S."/>
            <person name="Vyas G."/>
            <person name="Aluvathingal J."/>
            <person name="Nadendla S."/>
            <person name="Geyer C."/>
            <person name="Nandy P."/>
            <person name="Hobson J."/>
            <person name="Sichtig H."/>
        </authorList>
    </citation>
    <scope>NUCLEOTIDE SEQUENCE</scope>
    <source>
        <strain evidence="1">FDAARGOS_252</strain>
        <plasmid evidence="1">unnamed4</plasmid>
    </source>
</reference>
<evidence type="ECO:0000313" key="2">
    <source>
        <dbReference type="Proteomes" id="UP000191257"/>
    </source>
</evidence>
<organism evidence="1 2">
    <name type="scientific">Paracoccus yeei</name>
    <dbReference type="NCBI Taxonomy" id="147645"/>
    <lineage>
        <taxon>Bacteria</taxon>
        <taxon>Pseudomonadati</taxon>
        <taxon>Pseudomonadota</taxon>
        <taxon>Alphaproteobacteria</taxon>
        <taxon>Rhodobacterales</taxon>
        <taxon>Paracoccaceae</taxon>
        <taxon>Paracoccus</taxon>
    </lineage>
</organism>
<protein>
    <submittedName>
        <fullName evidence="1">DUF982 domain-containing protein</fullName>
    </submittedName>
</protein>
<evidence type="ECO:0000313" key="1">
    <source>
        <dbReference type="EMBL" id="ARC38853.1"/>
    </source>
</evidence>
<dbReference type="Proteomes" id="UP000191257">
    <property type="component" value="Plasmid unnamed4"/>
</dbReference>
<dbReference type="AlphaFoldDB" id="A0A1V0GYB1"/>
<gene>
    <name evidence="1" type="ORF">A6J80_21360</name>
</gene>
<geneLocation type="plasmid" evidence="1 2">
    <name>unnamed4</name>
</geneLocation>
<proteinExistence type="predicted"/>
<dbReference type="RefSeq" id="WP_080623127.1">
    <property type="nucleotide sequence ID" value="NZ_CAWMZI010000005.1"/>
</dbReference>
<dbReference type="EMBL" id="CP020444">
    <property type="protein sequence ID" value="ARC38853.1"/>
    <property type="molecule type" value="Genomic_DNA"/>
</dbReference>
<name>A0A1V0GYB1_9RHOB</name>
<dbReference type="Gene3D" id="6.10.250.730">
    <property type="match status" value="1"/>
</dbReference>
<keyword evidence="1" id="KW-0614">Plasmid</keyword>
<accession>A0A1V0GYB1</accession>
<keyword evidence="2" id="KW-1185">Reference proteome</keyword>
<dbReference type="KEGG" id="pye:A6J80_21360"/>